<dbReference type="GO" id="GO:0055085">
    <property type="term" value="P:transmembrane transport"/>
    <property type="evidence" value="ECO:0007669"/>
    <property type="project" value="InterPro"/>
</dbReference>
<keyword evidence="4 5" id="KW-0472">Membrane</keyword>
<gene>
    <name evidence="7" type="ORF">C0Z18_07975</name>
</gene>
<dbReference type="InterPro" id="IPR036513">
    <property type="entry name" value="STAS_dom_sf"/>
</dbReference>
<evidence type="ECO:0000259" key="6">
    <source>
        <dbReference type="PROSITE" id="PS50801"/>
    </source>
</evidence>
<accession>A0A2N7VVE4</accession>
<feature type="transmembrane region" description="Helical" evidence="5">
    <location>
        <begin position="370"/>
        <end position="390"/>
    </location>
</feature>
<evidence type="ECO:0000256" key="4">
    <source>
        <dbReference type="ARBA" id="ARBA00023136"/>
    </source>
</evidence>
<dbReference type="AlphaFoldDB" id="A0A2N7VVE4"/>
<protein>
    <submittedName>
        <fullName evidence="7">Sodium-independent anion transporter</fullName>
    </submittedName>
</protein>
<feature type="transmembrane region" description="Helical" evidence="5">
    <location>
        <begin position="190"/>
        <end position="213"/>
    </location>
</feature>
<organism evidence="7 8">
    <name type="scientific">Trinickia dabaoshanensis</name>
    <dbReference type="NCBI Taxonomy" id="564714"/>
    <lineage>
        <taxon>Bacteria</taxon>
        <taxon>Pseudomonadati</taxon>
        <taxon>Pseudomonadota</taxon>
        <taxon>Betaproteobacteria</taxon>
        <taxon>Burkholderiales</taxon>
        <taxon>Burkholderiaceae</taxon>
        <taxon>Trinickia</taxon>
    </lineage>
</organism>
<dbReference type="OrthoDB" id="9769739at2"/>
<dbReference type="InterPro" id="IPR001902">
    <property type="entry name" value="SLC26A/SulP_fam"/>
</dbReference>
<feature type="domain" description="STAS" evidence="6">
    <location>
        <begin position="456"/>
        <end position="572"/>
    </location>
</feature>
<feature type="transmembrane region" description="Helical" evidence="5">
    <location>
        <begin position="402"/>
        <end position="432"/>
    </location>
</feature>
<dbReference type="Proteomes" id="UP000235616">
    <property type="component" value="Unassembled WGS sequence"/>
</dbReference>
<comment type="caution">
    <text evidence="7">The sequence shown here is derived from an EMBL/GenBank/DDBJ whole genome shotgun (WGS) entry which is preliminary data.</text>
</comment>
<feature type="transmembrane region" description="Helical" evidence="5">
    <location>
        <begin position="94"/>
        <end position="113"/>
    </location>
</feature>
<dbReference type="CDD" id="cd07042">
    <property type="entry name" value="STAS_SulP_like_sulfate_transporter"/>
    <property type="match status" value="1"/>
</dbReference>
<evidence type="ECO:0000256" key="1">
    <source>
        <dbReference type="ARBA" id="ARBA00004141"/>
    </source>
</evidence>
<dbReference type="GO" id="GO:0016020">
    <property type="term" value="C:membrane"/>
    <property type="evidence" value="ECO:0007669"/>
    <property type="project" value="UniProtKB-SubCell"/>
</dbReference>
<feature type="transmembrane region" description="Helical" evidence="5">
    <location>
        <begin position="61"/>
        <end position="82"/>
    </location>
</feature>
<sequence>MAKPVPKPPERKTPRFDLAHWVPAISMLRDYRRAWLAKDLFAGLVLTAMLVPVGMSYAEAAGLPVLTGLYASIAALIGYAVFGPSRILVLGPDSALAALIAATVLPLSSTGAAHTVALASMLATMAGAACALFGLMKLGFVSDLLSDPIRYGYLNGIAVTLAAGQLPQLLGFSGGGGSFLGDVLNAYQALLTGQIQVATAAIGLACVAVILALRTLAPGLPGIFIVFVIAAGAGWWLRHAYQVLVPVIGAIPSGLTLPRLPSVSWPEIRRLSGGAVAIALVSFADISVLSRVFASRADRNADRNQELIALGAANLLAGFLQGCPVTSSSSRTPVAQAAGAQTQVTGIVSALCIAALLLFAPSLLAHVPHAALAAVVICASIAVMQIRNVARLYRRRRSEFAISLLCLLGVVLLGVVQGIFLAVGLALLSFVWRAWHPYDAVLGRVTGVRGYHDVTRHPDARQMPGLVLFRWDAPLFFANANIFSDHLRRAIAQAPSEVQWAIVAAEPITDIDVTAADVLDVLHDELRAEGVRLCFAEMKGPVKDLLRQYGLFQKFSNTAPFFATVGEAVEHCVASRGSPRSPKR</sequence>
<evidence type="ECO:0000256" key="5">
    <source>
        <dbReference type="SAM" id="Phobius"/>
    </source>
</evidence>
<proteinExistence type="predicted"/>
<dbReference type="PROSITE" id="PS50801">
    <property type="entry name" value="STAS"/>
    <property type="match status" value="1"/>
</dbReference>
<dbReference type="EMBL" id="PNYA01000006">
    <property type="protein sequence ID" value="PMS21122.1"/>
    <property type="molecule type" value="Genomic_DNA"/>
</dbReference>
<dbReference type="RefSeq" id="WP_102644864.1">
    <property type="nucleotide sequence ID" value="NZ_PNYA01000006.1"/>
</dbReference>
<evidence type="ECO:0000313" key="8">
    <source>
        <dbReference type="Proteomes" id="UP000235616"/>
    </source>
</evidence>
<dbReference type="InterPro" id="IPR011547">
    <property type="entry name" value="SLC26A/SulP_dom"/>
</dbReference>
<feature type="transmembrane region" description="Helical" evidence="5">
    <location>
        <begin position="152"/>
        <end position="170"/>
    </location>
</feature>
<comment type="subcellular location">
    <subcellularLocation>
        <location evidence="1">Membrane</location>
        <topology evidence="1">Multi-pass membrane protein</topology>
    </subcellularLocation>
</comment>
<dbReference type="Pfam" id="PF01740">
    <property type="entry name" value="STAS"/>
    <property type="match status" value="1"/>
</dbReference>
<name>A0A2N7VVE4_9BURK</name>
<dbReference type="SUPFAM" id="SSF52091">
    <property type="entry name" value="SpoIIaa-like"/>
    <property type="match status" value="1"/>
</dbReference>
<feature type="transmembrane region" description="Helical" evidence="5">
    <location>
        <begin position="273"/>
        <end position="294"/>
    </location>
</feature>
<evidence type="ECO:0000256" key="3">
    <source>
        <dbReference type="ARBA" id="ARBA00022989"/>
    </source>
</evidence>
<feature type="transmembrane region" description="Helical" evidence="5">
    <location>
        <begin position="220"/>
        <end position="237"/>
    </location>
</feature>
<evidence type="ECO:0000256" key="2">
    <source>
        <dbReference type="ARBA" id="ARBA00022692"/>
    </source>
</evidence>
<feature type="transmembrane region" description="Helical" evidence="5">
    <location>
        <begin position="35"/>
        <end position="55"/>
    </location>
</feature>
<keyword evidence="8" id="KW-1185">Reference proteome</keyword>
<feature type="transmembrane region" description="Helical" evidence="5">
    <location>
        <begin position="344"/>
        <end position="364"/>
    </location>
</feature>
<keyword evidence="2 5" id="KW-0812">Transmembrane</keyword>
<dbReference type="PANTHER" id="PTHR11814">
    <property type="entry name" value="SULFATE TRANSPORTER"/>
    <property type="match status" value="1"/>
</dbReference>
<evidence type="ECO:0000313" key="7">
    <source>
        <dbReference type="EMBL" id="PMS21122.1"/>
    </source>
</evidence>
<dbReference type="Gene3D" id="3.30.750.24">
    <property type="entry name" value="STAS domain"/>
    <property type="match status" value="1"/>
</dbReference>
<reference evidence="7 8" key="1">
    <citation type="submission" date="2018-01" db="EMBL/GenBank/DDBJ databases">
        <title>Whole genome analyses suggest that Burkholderia sensu lato contains two further novel genera in the rhizoxinica-symbiotica group Mycetohabitans gen. nov., and Trinickia gen. nov.: implications for the evolution of diazotrophy and nodulation in the Burkholderiaceae.</title>
        <authorList>
            <person name="Estrada-de los Santos P."/>
            <person name="Palmer M."/>
            <person name="Chavez-Ramirez B."/>
            <person name="Beukes C."/>
            <person name="Steenkamp E.T."/>
            <person name="Hirsch A.M."/>
            <person name="Manyaka P."/>
            <person name="Maluk M."/>
            <person name="Lafos M."/>
            <person name="Crook M."/>
            <person name="Gross E."/>
            <person name="Simon M.F."/>
            <person name="Bueno dos Reis Junior F."/>
            <person name="Poole P.S."/>
            <person name="Venter S.N."/>
            <person name="James E.K."/>
        </authorList>
    </citation>
    <scope>NUCLEOTIDE SEQUENCE [LARGE SCALE GENOMIC DNA]</scope>
    <source>
        <strain evidence="7 8">GIMN1.004</strain>
    </source>
</reference>
<feature type="transmembrane region" description="Helical" evidence="5">
    <location>
        <begin position="119"/>
        <end position="140"/>
    </location>
</feature>
<dbReference type="InterPro" id="IPR002645">
    <property type="entry name" value="STAS_dom"/>
</dbReference>
<keyword evidence="3 5" id="KW-1133">Transmembrane helix</keyword>
<dbReference type="Pfam" id="PF00916">
    <property type="entry name" value="Sulfate_transp"/>
    <property type="match status" value="1"/>
</dbReference>